<dbReference type="PANTHER" id="PTHR42759:SF1">
    <property type="entry name" value="MAGNESIUM-CHELATASE SUBUNIT CHLD"/>
    <property type="match status" value="1"/>
</dbReference>
<accession>A0A370DHJ5</accession>
<dbReference type="SMART" id="SM00382">
    <property type="entry name" value="AAA"/>
    <property type="match status" value="1"/>
</dbReference>
<dbReference type="InterPro" id="IPR027417">
    <property type="entry name" value="P-loop_NTPase"/>
</dbReference>
<feature type="domain" description="AAA+ ATPase" evidence="1">
    <location>
        <begin position="53"/>
        <end position="241"/>
    </location>
</feature>
<evidence type="ECO:0000259" key="1">
    <source>
        <dbReference type="SMART" id="SM00382"/>
    </source>
</evidence>
<reference evidence="2 3" key="1">
    <citation type="journal article" date="2018" name="ISME J.">
        <title>Endosymbiont genomes yield clues of tubeworm success.</title>
        <authorList>
            <person name="Li Y."/>
            <person name="Liles M.R."/>
            <person name="Halanych K.M."/>
        </authorList>
    </citation>
    <scope>NUCLEOTIDE SEQUENCE [LARGE SCALE GENOMIC DNA]</scope>
    <source>
        <strain evidence="2">A1462</strain>
    </source>
</reference>
<dbReference type="InterPro" id="IPR011704">
    <property type="entry name" value="ATPase_dyneun-rel_AAA"/>
</dbReference>
<dbReference type="AlphaFoldDB" id="A0A370DHJ5"/>
<dbReference type="InterPro" id="IPR003593">
    <property type="entry name" value="AAA+_ATPase"/>
</dbReference>
<dbReference type="PANTHER" id="PTHR42759">
    <property type="entry name" value="MOXR FAMILY PROTEIN"/>
    <property type="match status" value="1"/>
</dbReference>
<evidence type="ECO:0000313" key="2">
    <source>
        <dbReference type="EMBL" id="RDH84313.1"/>
    </source>
</evidence>
<evidence type="ECO:0000313" key="3">
    <source>
        <dbReference type="Proteomes" id="UP000254771"/>
    </source>
</evidence>
<dbReference type="SUPFAM" id="SSF52540">
    <property type="entry name" value="P-loop containing nucleoside triphosphate hydrolases"/>
    <property type="match status" value="1"/>
</dbReference>
<dbReference type="Proteomes" id="UP000254771">
    <property type="component" value="Unassembled WGS sequence"/>
</dbReference>
<dbReference type="Gene3D" id="3.40.50.300">
    <property type="entry name" value="P-loop containing nucleotide triphosphate hydrolases"/>
    <property type="match status" value="1"/>
</dbReference>
<protein>
    <submittedName>
        <fullName evidence="2">AAA family ATPase</fullName>
    </submittedName>
</protein>
<comment type="caution">
    <text evidence="2">The sequence shown here is derived from an EMBL/GenBank/DDBJ whole genome shotgun (WGS) entry which is preliminary data.</text>
</comment>
<proteinExistence type="predicted"/>
<name>A0A370DHJ5_9GAMM</name>
<organism evidence="2 3">
    <name type="scientific">endosymbiont of Escarpia spicata</name>
    <dbReference type="NCBI Taxonomy" id="2200908"/>
    <lineage>
        <taxon>Bacteria</taxon>
        <taxon>Pseudomonadati</taxon>
        <taxon>Pseudomonadota</taxon>
        <taxon>Gammaproteobacteria</taxon>
        <taxon>sulfur-oxidizing symbionts</taxon>
    </lineage>
</organism>
<keyword evidence="3" id="KW-1185">Reference proteome</keyword>
<dbReference type="EMBL" id="QFXE01000015">
    <property type="protein sequence ID" value="RDH84313.1"/>
    <property type="molecule type" value="Genomic_DNA"/>
</dbReference>
<gene>
    <name evidence="2" type="ORF">DIZ78_12255</name>
</gene>
<dbReference type="GO" id="GO:0005524">
    <property type="term" value="F:ATP binding"/>
    <property type="evidence" value="ECO:0007669"/>
    <property type="project" value="InterPro"/>
</dbReference>
<sequence length="326" mass="36300">MTKMIETTATDNGTFIAQGPEQYVELTKNMGKGTFKHLFESAHINAINTAIACQRPLLITGDPGVGKTQLARAAAKMLDRAFVRYTVDAKTESRDLLWQFDAVARLADAQLAQSLKWNEATCEKKLAPQNYLRPGPFWWGFNWKQAESQPRAAAPVQRDRGDYKNGVVVLIDEVDKAEIDVPNGLLEALGDASFQPDGFSVAVRVSGVPPLIVITTNRERGLPDAFVRRCVLLKMELPKEEQALRILLVGRGKAHTRLENPILEEAADLFIKDRKQAKDDKLRYLPGQAEYLDLLRAIEELSGNGYSHDKLLAMVSPYVLRKGDAL</sequence>
<dbReference type="GO" id="GO:0016887">
    <property type="term" value="F:ATP hydrolysis activity"/>
    <property type="evidence" value="ECO:0007669"/>
    <property type="project" value="InterPro"/>
</dbReference>
<dbReference type="InterPro" id="IPR050764">
    <property type="entry name" value="CbbQ/NirQ/NorQ/GpvN"/>
</dbReference>
<dbReference type="Pfam" id="PF07728">
    <property type="entry name" value="AAA_5"/>
    <property type="match status" value="1"/>
</dbReference>